<dbReference type="FunFam" id="1.10.287.3510:FF:000001">
    <property type="entry name" value="NADH-quinone oxidoreductase subunit K"/>
    <property type="match status" value="1"/>
</dbReference>
<name>A0A075HB29_9ARCH</name>
<dbReference type="PANTHER" id="PTHR11434">
    <property type="entry name" value="NADH-UBIQUINONE OXIDOREDUCTASE SUBUNIT ND4L"/>
    <property type="match status" value="1"/>
</dbReference>
<dbReference type="GO" id="GO:0030964">
    <property type="term" value="C:NADH dehydrogenase complex"/>
    <property type="evidence" value="ECO:0007669"/>
    <property type="project" value="TreeGrafter"/>
</dbReference>
<evidence type="ECO:0000256" key="1">
    <source>
        <dbReference type="ARBA" id="ARBA00004141"/>
    </source>
</evidence>
<dbReference type="Pfam" id="PF00420">
    <property type="entry name" value="Oxidored_q2"/>
    <property type="match status" value="1"/>
</dbReference>
<comment type="similarity">
    <text evidence="2">Belongs to the complex I subunit 4L family.</text>
</comment>
<dbReference type="HAMAP" id="MF_01456">
    <property type="entry name" value="NDH1_NuoK"/>
    <property type="match status" value="1"/>
</dbReference>
<dbReference type="InterPro" id="IPR001133">
    <property type="entry name" value="NADH_UbQ_OxRdtase_chain4L/K"/>
</dbReference>
<keyword evidence="4 7" id="KW-0812">Transmembrane</keyword>
<proteinExistence type="inferred from homology"/>
<evidence type="ECO:0000256" key="7">
    <source>
        <dbReference type="SAM" id="Phobius"/>
    </source>
</evidence>
<dbReference type="GO" id="GO:0016651">
    <property type="term" value="F:oxidoreductase activity, acting on NAD(P)H"/>
    <property type="evidence" value="ECO:0007669"/>
    <property type="project" value="InterPro"/>
</dbReference>
<dbReference type="GO" id="GO:0042773">
    <property type="term" value="P:ATP synthesis coupled electron transport"/>
    <property type="evidence" value="ECO:0007669"/>
    <property type="project" value="InterPro"/>
</dbReference>
<dbReference type="AlphaFoldDB" id="A0A075HB29"/>
<keyword evidence="3" id="KW-0813">Transport</keyword>
<dbReference type="Gene3D" id="1.10.287.3510">
    <property type="match status" value="1"/>
</dbReference>
<feature type="transmembrane region" description="Helical" evidence="7">
    <location>
        <begin position="64"/>
        <end position="86"/>
    </location>
</feature>
<evidence type="ECO:0000256" key="3">
    <source>
        <dbReference type="ARBA" id="ARBA00022448"/>
    </source>
</evidence>
<evidence type="ECO:0000256" key="2">
    <source>
        <dbReference type="ARBA" id="ARBA00010519"/>
    </source>
</evidence>
<protein>
    <submittedName>
        <fullName evidence="8">NADH-ubiquinone oxidoreductase subunit 4L (NuoK)</fullName>
        <ecNumber evidence="8">1.6.5.3</ecNumber>
    </submittedName>
</protein>
<dbReference type="EMBL" id="KF900944">
    <property type="protein sequence ID" value="AIF12405.1"/>
    <property type="molecule type" value="Genomic_DNA"/>
</dbReference>
<keyword evidence="8" id="KW-0560">Oxidoreductase</keyword>
<evidence type="ECO:0000256" key="6">
    <source>
        <dbReference type="ARBA" id="ARBA00023136"/>
    </source>
</evidence>
<dbReference type="NCBIfam" id="NF004320">
    <property type="entry name" value="PRK05715.1-2"/>
    <property type="match status" value="1"/>
</dbReference>
<feature type="transmembrane region" description="Helical" evidence="7">
    <location>
        <begin position="6"/>
        <end position="24"/>
    </location>
</feature>
<keyword evidence="5 7" id="KW-1133">Transmembrane helix</keyword>
<comment type="subcellular location">
    <subcellularLocation>
        <location evidence="1">Membrane</location>
        <topology evidence="1">Multi-pass membrane protein</topology>
    </subcellularLocation>
</comment>
<evidence type="ECO:0000256" key="5">
    <source>
        <dbReference type="ARBA" id="ARBA00022989"/>
    </source>
</evidence>
<dbReference type="EC" id="1.6.5.3" evidence="8"/>
<accession>A0A075HB29</accession>
<evidence type="ECO:0000313" key="8">
    <source>
        <dbReference type="EMBL" id="AIF12405.1"/>
    </source>
</evidence>
<gene>
    <name evidence="8" type="primary">nuoK</name>
</gene>
<keyword evidence="6 7" id="KW-0472">Membrane</keyword>
<keyword evidence="8" id="KW-0830">Ubiquinone</keyword>
<reference evidence="8" key="1">
    <citation type="journal article" date="2014" name="Genome Biol. Evol.">
        <title>Pangenome evidence for extensive interdomain horizontal transfer affecting lineage core and shell genes in uncultured planktonic thaumarchaeota and euryarchaeota.</title>
        <authorList>
            <person name="Deschamps P."/>
            <person name="Zivanovic Y."/>
            <person name="Moreira D."/>
            <person name="Rodriguez-Valera F."/>
            <person name="Lopez-Garcia P."/>
        </authorList>
    </citation>
    <scope>NUCLEOTIDE SEQUENCE</scope>
</reference>
<feature type="transmembrane region" description="Helical" evidence="7">
    <location>
        <begin position="31"/>
        <end position="52"/>
    </location>
</feature>
<organism evidence="8">
    <name type="scientific">uncultured marine thaumarchaeote KM3_55_F05</name>
    <dbReference type="NCBI Taxonomy" id="1456198"/>
    <lineage>
        <taxon>Archaea</taxon>
        <taxon>Nitrososphaerota</taxon>
        <taxon>environmental samples</taxon>
    </lineage>
</organism>
<dbReference type="PANTHER" id="PTHR11434:SF16">
    <property type="entry name" value="NADH-UBIQUINONE OXIDOREDUCTASE CHAIN 4L"/>
    <property type="match status" value="1"/>
</dbReference>
<sequence length="102" mass="10934">MEPLLSYFLVSSILFGIGVYGVIAKRNAIRILFAVEIIINAANLNFVAFSRFPPSPNILGQTFALFSIALAAAEAAVGLAIILVAFRAHDSVDVSQLKKLRG</sequence>
<evidence type="ECO:0000256" key="4">
    <source>
        <dbReference type="ARBA" id="ARBA00022692"/>
    </source>
</evidence>
<dbReference type="InterPro" id="IPR039428">
    <property type="entry name" value="NUOK/Mnh_C1-like"/>
</dbReference>